<gene>
    <name evidence="2" type="ORF">ADEAN_000191700</name>
</gene>
<feature type="coiled-coil region" evidence="1">
    <location>
        <begin position="20"/>
        <end position="100"/>
    </location>
</feature>
<evidence type="ECO:0000313" key="3">
    <source>
        <dbReference type="Proteomes" id="UP000515908"/>
    </source>
</evidence>
<dbReference type="VEuPathDB" id="TriTrypDB:ADEAN_000191700"/>
<dbReference type="AlphaFoldDB" id="A0A7G2C439"/>
<sequence>MTDTVPAAFFAQWVALQGRVDDLTNEKVTLVEEKSALREERITLQNKYDNLKKEHDELVEEHRDYAEEMTSINTRLKQELEEALAEKEESKRQMHVTREMCDFRLCLTENCYNCMAGQFDLIKVFKYYKENTISVYSIREILNSDHRETLNLPKRWKSSVEDANVREFFETIVAALPNLKSITGYPEGLAHCYVMYTQGNVPRQVLEAFCGGYNETTYYLTQDAIKAIQSAALTLSDYLSTVIPLLTKVTDLSLPDSLNASIGDDNVGEFLEMIVAALPNLKSITGYFTSLEHCYIQHKEGIVPRKVLEAYCGNYGKTTYELTNNTILAIESSELTVSGYLITVIPLLPEVIYVSVGETKIATLDWCAALPDSIIRIDISDCPNLKDCTPLLKMKGLKVVFYNSKTNPSFNAVKEQLKSKGVTCKPLHPY</sequence>
<evidence type="ECO:0000256" key="1">
    <source>
        <dbReference type="SAM" id="Coils"/>
    </source>
</evidence>
<dbReference type="Gene3D" id="1.20.5.1000">
    <property type="entry name" value="arf6 gtpase in complex with a specific effector, jip4"/>
    <property type="match status" value="1"/>
</dbReference>
<evidence type="ECO:0000313" key="2">
    <source>
        <dbReference type="EMBL" id="CAD2214470.1"/>
    </source>
</evidence>
<keyword evidence="3" id="KW-1185">Reference proteome</keyword>
<reference evidence="2 3" key="1">
    <citation type="submission" date="2020-08" db="EMBL/GenBank/DDBJ databases">
        <authorList>
            <person name="Newling K."/>
            <person name="Davey J."/>
            <person name="Forrester S."/>
        </authorList>
    </citation>
    <scope>NUCLEOTIDE SEQUENCE [LARGE SCALE GENOMIC DNA]</scope>
    <source>
        <strain evidence="3">Crithidia deanei Carvalho (ATCC PRA-265)</strain>
    </source>
</reference>
<keyword evidence="1" id="KW-0175">Coiled coil</keyword>
<organism evidence="2 3">
    <name type="scientific">Angomonas deanei</name>
    <dbReference type="NCBI Taxonomy" id="59799"/>
    <lineage>
        <taxon>Eukaryota</taxon>
        <taxon>Discoba</taxon>
        <taxon>Euglenozoa</taxon>
        <taxon>Kinetoplastea</taxon>
        <taxon>Metakinetoplastina</taxon>
        <taxon>Trypanosomatida</taxon>
        <taxon>Trypanosomatidae</taxon>
        <taxon>Strigomonadinae</taxon>
        <taxon>Angomonas</taxon>
    </lineage>
</organism>
<proteinExistence type="predicted"/>
<protein>
    <submittedName>
        <fullName evidence="2">Uncharacterized protein</fullName>
    </submittedName>
</protein>
<dbReference type="Proteomes" id="UP000515908">
    <property type="component" value="Chromosome 03"/>
</dbReference>
<accession>A0A7G2C439</accession>
<name>A0A7G2C439_9TRYP</name>
<dbReference type="EMBL" id="LR877147">
    <property type="protein sequence ID" value="CAD2214470.1"/>
    <property type="molecule type" value="Genomic_DNA"/>
</dbReference>